<proteinExistence type="predicted"/>
<reference evidence="2 3" key="1">
    <citation type="journal article" date="2024" name="Commun. Biol.">
        <title>Comparative genomic analysis of thermophilic fungi reveals convergent evolutionary adaptations and gene losses.</title>
        <authorList>
            <person name="Steindorff A.S."/>
            <person name="Aguilar-Pontes M.V."/>
            <person name="Robinson A.J."/>
            <person name="Andreopoulos B."/>
            <person name="LaButti K."/>
            <person name="Kuo A."/>
            <person name="Mondo S."/>
            <person name="Riley R."/>
            <person name="Otillar R."/>
            <person name="Haridas S."/>
            <person name="Lipzen A."/>
            <person name="Grimwood J."/>
            <person name="Schmutz J."/>
            <person name="Clum A."/>
            <person name="Reid I.D."/>
            <person name="Moisan M.C."/>
            <person name="Butler G."/>
            <person name="Nguyen T.T.M."/>
            <person name="Dewar K."/>
            <person name="Conant G."/>
            <person name="Drula E."/>
            <person name="Henrissat B."/>
            <person name="Hansel C."/>
            <person name="Singer S."/>
            <person name="Hutchinson M.I."/>
            <person name="de Vries R.P."/>
            <person name="Natvig D.O."/>
            <person name="Powell A.J."/>
            <person name="Tsang A."/>
            <person name="Grigoriev I.V."/>
        </authorList>
    </citation>
    <scope>NUCLEOTIDE SEQUENCE [LARGE SCALE GENOMIC DNA]</scope>
    <source>
        <strain evidence="2 3">CBS 620.91</strain>
    </source>
</reference>
<comment type="caution">
    <text evidence="2">The sequence shown here is derived from an EMBL/GenBank/DDBJ whole genome shotgun (WGS) entry which is preliminary data.</text>
</comment>
<sequence length="186" mass="20612">MDSSDRSLDDGSGLLTVPLKRSVPRPSRLINLQGPGSLKSGRHAKPKLLCTCGLTPNLLELMRWQSMGWPPSFAIGRTAAHAGWCRCEAKLGWLSTWPCGERDGQGPPREAVGRHPNPQTSEGLMASRVSASGTEAEVHKRRREHKVWRQFKLPAALQLAVLFQCCPPLYLVHRLARHTPAIKKML</sequence>
<gene>
    <name evidence="2" type="ORF">VTJ49DRAFT_7110</name>
</gene>
<dbReference type="EMBL" id="JAZGSY010000077">
    <property type="protein sequence ID" value="KAL1841380.1"/>
    <property type="molecule type" value="Genomic_DNA"/>
</dbReference>
<keyword evidence="3" id="KW-1185">Reference proteome</keyword>
<evidence type="ECO:0000256" key="1">
    <source>
        <dbReference type="SAM" id="MobiDB-lite"/>
    </source>
</evidence>
<name>A0ABR3VHM5_HUMIN</name>
<organism evidence="2 3">
    <name type="scientific">Humicola insolens</name>
    <name type="common">Soft-rot fungus</name>
    <dbReference type="NCBI Taxonomy" id="85995"/>
    <lineage>
        <taxon>Eukaryota</taxon>
        <taxon>Fungi</taxon>
        <taxon>Dikarya</taxon>
        <taxon>Ascomycota</taxon>
        <taxon>Pezizomycotina</taxon>
        <taxon>Sordariomycetes</taxon>
        <taxon>Sordariomycetidae</taxon>
        <taxon>Sordariales</taxon>
        <taxon>Chaetomiaceae</taxon>
        <taxon>Mycothermus</taxon>
    </lineage>
</organism>
<dbReference type="Proteomes" id="UP001583172">
    <property type="component" value="Unassembled WGS sequence"/>
</dbReference>
<accession>A0ABR3VHM5</accession>
<evidence type="ECO:0000313" key="2">
    <source>
        <dbReference type="EMBL" id="KAL1841380.1"/>
    </source>
</evidence>
<protein>
    <submittedName>
        <fullName evidence="2">Uncharacterized protein</fullName>
    </submittedName>
</protein>
<feature type="region of interest" description="Disordered" evidence="1">
    <location>
        <begin position="102"/>
        <end position="135"/>
    </location>
</feature>
<evidence type="ECO:0000313" key="3">
    <source>
        <dbReference type="Proteomes" id="UP001583172"/>
    </source>
</evidence>